<evidence type="ECO:0008006" key="3">
    <source>
        <dbReference type="Google" id="ProtNLM"/>
    </source>
</evidence>
<evidence type="ECO:0000313" key="1">
    <source>
        <dbReference type="EMBL" id="CEG06748.1"/>
    </source>
</evidence>
<dbReference type="AlphaFoldDB" id="A0A090N6F2"/>
<protein>
    <recommendedName>
        <fullName evidence="3">Phasin domain-containing protein</fullName>
    </recommendedName>
</protein>
<sequence>MCSAKTPMELFAIWNFHNGSTRDFASKFWESQSKVLDSMQRFSAGWFDRRHVGTRAALEASLRACESKNAAEMIACYQEWAAGAASRILDDQIAYQQLVHTAVSSMASAQAGQQTNEEALPFIWPRAA</sequence>
<dbReference type="Proteomes" id="UP000035762">
    <property type="component" value="Unassembled WGS sequence"/>
</dbReference>
<reference evidence="1 2" key="1">
    <citation type="journal article" date="2014" name="Genome Announc.">
        <title>Genome Sequence of Afipia felis Strain 76713, Isolated in Hospital Water Using an Amoeba Co-Culture Procedure.</title>
        <authorList>
            <person name="Benamar S."/>
            <person name="La Scola B."/>
            <person name="Croce O."/>
        </authorList>
    </citation>
    <scope>NUCLEOTIDE SEQUENCE [LARGE SCALE GENOMIC DNA]</scope>
    <source>
        <strain evidence="1 2">76713</strain>
    </source>
</reference>
<dbReference type="EMBL" id="CCAZ020000001">
    <property type="protein sequence ID" value="CEG06748.1"/>
    <property type="molecule type" value="Genomic_DNA"/>
</dbReference>
<comment type="caution">
    <text evidence="1">The sequence shown here is derived from an EMBL/GenBank/DDBJ whole genome shotgun (WGS) entry which is preliminary data.</text>
</comment>
<organism evidence="1 2">
    <name type="scientific">Afipia felis</name>
    <name type="common">Cat scratch disease bacillus</name>
    <dbReference type="NCBI Taxonomy" id="1035"/>
    <lineage>
        <taxon>Bacteria</taxon>
        <taxon>Pseudomonadati</taxon>
        <taxon>Pseudomonadota</taxon>
        <taxon>Alphaproteobacteria</taxon>
        <taxon>Hyphomicrobiales</taxon>
        <taxon>Nitrobacteraceae</taxon>
        <taxon>Afipia</taxon>
    </lineage>
</organism>
<proteinExistence type="predicted"/>
<evidence type="ECO:0000313" key="2">
    <source>
        <dbReference type="Proteomes" id="UP000035762"/>
    </source>
</evidence>
<gene>
    <name evidence="1" type="ORF">BN961_00118</name>
</gene>
<keyword evidence="2" id="KW-1185">Reference proteome</keyword>
<accession>A0A090N6F2</accession>
<dbReference type="OrthoDB" id="8138512at2"/>
<name>A0A090N6F2_AFIFE</name>